<dbReference type="InterPro" id="IPR000070">
    <property type="entry name" value="Pectinesterase_cat"/>
</dbReference>
<dbReference type="GO" id="GO:0030246">
    <property type="term" value="F:carbohydrate binding"/>
    <property type="evidence" value="ECO:0007669"/>
    <property type="project" value="InterPro"/>
</dbReference>
<dbReference type="InterPro" id="IPR006584">
    <property type="entry name" value="Cellulose-bd_IV"/>
</dbReference>
<dbReference type="InterPro" id="IPR008979">
    <property type="entry name" value="Galactose-bd-like_sf"/>
</dbReference>
<reference evidence="8 9" key="1">
    <citation type="journal article" date="2023" name="Antonie Van Leeuwenhoek">
        <title>Flavobacterium potami sp. nov., a multi-metal resistance genes harbouring bacterium isolated from shallow river silt.</title>
        <authorList>
            <person name="Li S."/>
            <person name="Mao S."/>
            <person name="Mu W."/>
            <person name="Guo B."/>
            <person name="Li C."/>
            <person name="Zhu Q."/>
            <person name="Hou X."/>
            <person name="Zhao Y."/>
            <person name="Wei S."/>
            <person name="Liu H."/>
            <person name="Liu A."/>
        </authorList>
    </citation>
    <scope>NUCLEOTIDE SEQUENCE [LARGE SCALE GENOMIC DNA]</scope>
    <source>
        <strain evidence="8 9">17A</strain>
    </source>
</reference>
<dbReference type="RefSeq" id="WP_223710939.1">
    <property type="nucleotide sequence ID" value="NZ_JAINUY010000009.1"/>
</dbReference>
<evidence type="ECO:0000256" key="4">
    <source>
        <dbReference type="ARBA" id="ARBA00022801"/>
    </source>
</evidence>
<evidence type="ECO:0000313" key="9">
    <source>
        <dbReference type="Proteomes" id="UP001139366"/>
    </source>
</evidence>
<organism evidence="8 9">
    <name type="scientific">Flavobacterium potami</name>
    <dbReference type="NCBI Taxonomy" id="2872310"/>
    <lineage>
        <taxon>Bacteria</taxon>
        <taxon>Pseudomonadati</taxon>
        <taxon>Bacteroidota</taxon>
        <taxon>Flavobacteriia</taxon>
        <taxon>Flavobacteriales</taxon>
        <taxon>Flavobacteriaceae</taxon>
        <taxon>Flavobacterium</taxon>
    </lineage>
</organism>
<dbReference type="Pfam" id="PF03422">
    <property type="entry name" value="CBM_6"/>
    <property type="match status" value="1"/>
</dbReference>
<feature type="domain" description="CBM6" evidence="7">
    <location>
        <begin position="23"/>
        <end position="149"/>
    </location>
</feature>
<dbReference type="InterPro" id="IPR006626">
    <property type="entry name" value="PbH1"/>
</dbReference>
<dbReference type="GO" id="GO:0030599">
    <property type="term" value="F:pectinesterase activity"/>
    <property type="evidence" value="ECO:0007669"/>
    <property type="project" value="InterPro"/>
</dbReference>
<protein>
    <submittedName>
        <fullName evidence="8">InlB B-repeat-containing protein</fullName>
    </submittedName>
</protein>
<dbReference type="SMART" id="SM00710">
    <property type="entry name" value="PbH1"/>
    <property type="match status" value="6"/>
</dbReference>
<proteinExistence type="predicted"/>
<evidence type="ECO:0000256" key="3">
    <source>
        <dbReference type="ARBA" id="ARBA00022729"/>
    </source>
</evidence>
<sequence>MKKQFIYLFLILFTVMGYSQTIERIEAEKFNQASGARTETNASLSGGGNVGYIKNNTWIKFNAVNFTEFVTRFDIAAAGATGGTIELRLGSETGTLIGTATVSGSTSFTDYKKFSAAIQSTTGTYDLVLVFKHPTNTGYLFNLDYLEKITDNPNAVTHKLTVDVNPISSGSVTLNPAGTTFVKGTEIKLTANKNFGFNFKQWVDDKGAVVSTANPLTYTIDADATLIAQYDAVATYTLNVTTNGAFGLGDYTISPAGKDGAFSVYESGTNVMITAVENDIIKFSNWSDGSTSLSTSVVMNENKTVTGTYANQTFIAGWTFKNDQYANPRVAELYSKVVNKPQLFAYNVADNVFAPNVRLQNRGGKNGFCVWNTERGNLYYFMTTLSTVGYKNINVASGLLGYYYGCDEWTFQYSLDGVNFVNVSSLTTINTNTITNIGGILPAEAEGKEKIYLRWFPNINGPKHGSAIDVTATILSNLMIKADEVLVTDAVPPVLESSFPSEAASSVAANGSIILNYNEQVQFGTGNAVLNGKNLSAEFVNKTVKFSYFGLEYNKQYTFTLPAGFVKDLSGNDGPALTLSFKTMEKPIPTKRKFDLIVDADATADQIASGKYVKTIAEAFNAAPNNSASRFLVLITNGTYNLGGDGTNPQDIVLKLPSGKNNVSLVAQSKDKVILQGNPGWGIKNAVLSIEANDLYMENVTIEHKDGITTSGQRPALNPAGDRNVYNGVRLRSKQDTQVKGGKRSFYYKSTIEGDVDFICGGGTHWFEECKLVSVASGYIVAPNHDTATQYGYIFNNNTITASTSYYLGRPWQNAPRAVYLNTKMINEPNTAGWASMGTVPALFAEYNSVNGNGIAVNTDNRTNIFTVNGVAQTGNYNPVLTKAQADQYTIENVLSGTDKWDPRVVVEQVAKPANLIVSEKNTLKWDENKYAMCYVISKDGKILTITTEPTFLDASTTAGTFSYTIQAANEYGGLSDVSTISMSINGGATKSSITYVNSIDNTPLAGLTPIEYTEGTLQTLPAPTLNGYTFFGWSASASQPNSIKEIATTVTGNQTFYAFWGTAGNNKPDEVTPPGNFDYDFTAAVNKNWDNGANFNPAEMPVAGKTVSCTKEIETTGTVFPADMTFSGAGTLRLRGAHKASGTLTFKEGTRVYYNTSGAGMTLEAPIVISGNVKFEMISGIANQTIMTLSGPVSGSGTVSPLNTGQGVNANTGTLLLKGDNSEFIGIWDLTQKSTKFPTLNYPIVIEGASANAFGSGTINISKENSVIFSHERAAGSNLNLNISENGKASLNTVLNVQKLTINGVDFKEGTYDKTSNPEFFIGEGKIEVKKEATGGGTETVPAFPGAEGYGKYVTGGRGGKVIYVTNLNDSGTGSLRDAINQAGPRIVVFKVSGNIELKSELNVTDNITIAGQTAPGGGITLKDYNVKVRGNNVILRYLRFRMGDTHDVENDALGGRFQKNIIVDHCSMSWSTDECVSFYQNENFTLQWCIISESLRNSVHAKGAHGYGGVWGGKNASFHHNLLAHHDSRNPRLGEYANDIFAKTDLVDIRNNVIYNWGGNSCYGGDAMNVNLVNNYWKPGPGTSNSTKERILSTGRSLDTTSPLYGIWGKYYVDGNYVVGSERATQDNWTYGVYSQFHGSQLPVSDADKASIKISAPHAFGEITTHSATKAYELVLENAGANLFRDAVDKRAVDDARSGKASIMNGGNGSTNGYIDTPSATGGWPVLPTGTAPVDTDGDGMPDAWETEKGLNPASAADGNLKTVDGVYTNIEVYINSLVNHLTSVQNGTLDVYVNPQNFVEKYNAAENGTRFIMASGTYTTTADLAVKNHKYTFIPDENAKPVFAGSFASDNPEIVSGSFSFTGVDFDLTNAGANVLQLKKGASVSSFEIKNASIKGIKQSLLIADGASESPISKIVLDNCIIDGSATTGGSFIQPDSHIVNSISVKNSTIFNYEKGNNFIILQNKNAATETVNITFESNTIYNAGTQTGNGLVVVDNQYNAASTYSFKNNIVQDERDNPKPIYLFNSNHANGAGKVVLDNNLLVGVSSQTVKGTVTVSETNVKTLIVLGLTSLVYPNPSQGNFSFSKNSPLAKASLEGTALGDPRWLKADAKFSKISYLNSIDGKAITLSPTEYMEGAVTNLKTPKLEGYTFFGWSATATTPGLLKTIPATATGDQTFYAFWGEGGNNKPDPKPVVKSSVSYLNSIDGKAITGLTPIEYTEGTALTLPVPTLKDYTFFGWSTSETTPNTIKEIAITATGNQTFYAFWGVGGNNKKDEVIPPTFYTVSYLNLPSGAVNPNKTSIQTGTTFTLEAAQCTGYRFMGWYTDALYSKEIAGFSATQKDNFTLYGRWKKLGEFFVFPTVTSGKLTLQSSTEFDRLAIFSMTGLLVKQVDLIGAEMEISVSDLPSGSYFIKSLKTGNSTRIIVK</sequence>
<evidence type="ECO:0000256" key="2">
    <source>
        <dbReference type="ARBA" id="ARBA00022723"/>
    </source>
</evidence>
<dbReference type="Gene3D" id="2.60.120.260">
    <property type="entry name" value="Galactose-binding domain-like"/>
    <property type="match status" value="1"/>
</dbReference>
<evidence type="ECO:0000256" key="5">
    <source>
        <dbReference type="ARBA" id="ARBA00023085"/>
    </source>
</evidence>
<dbReference type="InterPro" id="IPR042229">
    <property type="entry name" value="Listeria/Bacterioides_rpt_sf"/>
</dbReference>
<dbReference type="PANTHER" id="PTHR42970:SF1">
    <property type="entry name" value="PECTATE LYASE C-RELATED"/>
    <property type="match status" value="1"/>
</dbReference>
<dbReference type="Pfam" id="PF18998">
    <property type="entry name" value="Flg_new_2"/>
    <property type="match status" value="2"/>
</dbReference>
<dbReference type="InterPro" id="IPR032812">
    <property type="entry name" value="SbsA_Ig"/>
</dbReference>
<comment type="subcellular location">
    <subcellularLocation>
        <location evidence="1">Cell envelope</location>
    </subcellularLocation>
</comment>
<comment type="caution">
    <text evidence="8">The sequence shown here is derived from an EMBL/GenBank/DDBJ whole genome shotgun (WGS) entry which is preliminary data.</text>
</comment>
<dbReference type="Pfam" id="PF09479">
    <property type="entry name" value="Flg_new"/>
    <property type="match status" value="4"/>
</dbReference>
<dbReference type="InterPro" id="IPR013378">
    <property type="entry name" value="InlB-like_B-rpt"/>
</dbReference>
<dbReference type="PROSITE" id="PS51175">
    <property type="entry name" value="CBM6"/>
    <property type="match status" value="1"/>
</dbReference>
<dbReference type="CDD" id="cd04084">
    <property type="entry name" value="CBM6_xylanase-like"/>
    <property type="match status" value="1"/>
</dbReference>
<dbReference type="Pfam" id="PF13205">
    <property type="entry name" value="Big_5"/>
    <property type="match status" value="1"/>
</dbReference>
<keyword evidence="5" id="KW-0063">Aspartyl esterase</keyword>
<accession>A0A9X1HGE7</accession>
<dbReference type="InterPro" id="IPR052063">
    <property type="entry name" value="Polysaccharide_Lyase_1"/>
</dbReference>
<dbReference type="InterPro" id="IPR005084">
    <property type="entry name" value="CBM6"/>
</dbReference>
<dbReference type="SMART" id="SM00606">
    <property type="entry name" value="CBD_IV"/>
    <property type="match status" value="1"/>
</dbReference>
<gene>
    <name evidence="8" type="ORF">K6T82_22390</name>
</gene>
<dbReference type="GO" id="GO:0046872">
    <property type="term" value="F:metal ion binding"/>
    <property type="evidence" value="ECO:0007669"/>
    <property type="project" value="UniProtKB-KW"/>
</dbReference>
<dbReference type="InterPro" id="IPR012334">
    <property type="entry name" value="Pectin_lyas_fold"/>
</dbReference>
<name>A0A9X1HGE7_9FLAO</name>
<evidence type="ECO:0000256" key="6">
    <source>
        <dbReference type="ARBA" id="ARBA00023180"/>
    </source>
</evidence>
<keyword evidence="4" id="KW-0378">Hydrolase</keyword>
<dbReference type="InterPro" id="IPR011050">
    <property type="entry name" value="Pectin_lyase_fold/virulence"/>
</dbReference>
<dbReference type="SUPFAM" id="SSF51126">
    <property type="entry name" value="Pectin lyase-like"/>
    <property type="match status" value="3"/>
</dbReference>
<dbReference type="Pfam" id="PF01095">
    <property type="entry name" value="Pectinesterase"/>
    <property type="match status" value="1"/>
</dbReference>
<keyword evidence="2" id="KW-0479">Metal-binding</keyword>
<evidence type="ECO:0000256" key="1">
    <source>
        <dbReference type="ARBA" id="ARBA00004196"/>
    </source>
</evidence>
<keyword evidence="3" id="KW-0732">Signal</keyword>
<dbReference type="Proteomes" id="UP001139366">
    <property type="component" value="Unassembled WGS sequence"/>
</dbReference>
<dbReference type="GO" id="GO:0030313">
    <property type="term" value="C:cell envelope"/>
    <property type="evidence" value="ECO:0007669"/>
    <property type="project" value="UniProtKB-SubCell"/>
</dbReference>
<dbReference type="GO" id="GO:0042545">
    <property type="term" value="P:cell wall modification"/>
    <property type="evidence" value="ECO:0007669"/>
    <property type="project" value="InterPro"/>
</dbReference>
<dbReference type="InterPro" id="IPR044060">
    <property type="entry name" value="Bacterial_rp_domain"/>
</dbReference>
<dbReference type="SUPFAM" id="SSF49785">
    <property type="entry name" value="Galactose-binding domain-like"/>
    <property type="match status" value="1"/>
</dbReference>
<evidence type="ECO:0000259" key="7">
    <source>
        <dbReference type="PROSITE" id="PS51175"/>
    </source>
</evidence>
<keyword evidence="9" id="KW-1185">Reference proteome</keyword>
<dbReference type="PANTHER" id="PTHR42970">
    <property type="entry name" value="PECTATE LYASE C-RELATED"/>
    <property type="match status" value="1"/>
</dbReference>
<dbReference type="EMBL" id="JAINUY010000009">
    <property type="protein sequence ID" value="MBZ4037527.1"/>
    <property type="molecule type" value="Genomic_DNA"/>
</dbReference>
<dbReference type="Gene3D" id="2.160.20.10">
    <property type="entry name" value="Single-stranded right-handed beta-helix, Pectin lyase-like"/>
    <property type="match status" value="2"/>
</dbReference>
<evidence type="ECO:0000313" key="8">
    <source>
        <dbReference type="EMBL" id="MBZ4037527.1"/>
    </source>
</evidence>
<dbReference type="Gene3D" id="2.60.40.4270">
    <property type="entry name" value="Listeria-Bacteroides repeat domain"/>
    <property type="match status" value="3"/>
</dbReference>
<keyword evidence="6" id="KW-0325">Glycoprotein</keyword>